<keyword evidence="2" id="KW-0732">Signal</keyword>
<dbReference type="Pfam" id="PF00041">
    <property type="entry name" value="fn3"/>
    <property type="match status" value="1"/>
</dbReference>
<keyword evidence="5" id="KW-1185">Reference proteome</keyword>
<dbReference type="InterPro" id="IPR013783">
    <property type="entry name" value="Ig-like_fold"/>
</dbReference>
<organism evidence="4 5">
    <name type="scientific">Granulosicoccus antarcticus IMCC3135</name>
    <dbReference type="NCBI Taxonomy" id="1192854"/>
    <lineage>
        <taxon>Bacteria</taxon>
        <taxon>Pseudomonadati</taxon>
        <taxon>Pseudomonadota</taxon>
        <taxon>Gammaproteobacteria</taxon>
        <taxon>Chromatiales</taxon>
        <taxon>Granulosicoccaceae</taxon>
        <taxon>Granulosicoccus</taxon>
    </lineage>
</organism>
<dbReference type="KEGG" id="gai:IMCC3135_19350"/>
<gene>
    <name evidence="4" type="primary">chiA1_3</name>
    <name evidence="4" type="ORF">IMCC3135_19350</name>
</gene>
<evidence type="ECO:0000313" key="5">
    <source>
        <dbReference type="Proteomes" id="UP000250079"/>
    </source>
</evidence>
<dbReference type="CDD" id="cd00063">
    <property type="entry name" value="FN3"/>
    <property type="match status" value="2"/>
</dbReference>
<sequence>MLITNRSSFVQNRSRMFTFILLIVGTSTTAFAEDPSQPGDLRYQVYSNTAAELFWNRSSDDLIVTGYEIKINGTIATTKDALSYFTAALVAGSAYEFAVTALDNEGNRSTPATVSFIGGDRETPSIGDPVLPPVSNAVSAPGNLRGDVYSPSTIEVFWDRVTGATLNYEVSLNGQQATTTNGTSWYIDGLQSAQQYTVDVVALDAAGNRSEPASVTVTTRSRGPVTDPGTGPIVGNSVFIPDSSDIEDPDEFYDQDGYETVNVVRLDVRTEAVPGICTVDDTSGCTLADIIADVDHKDDFKAEIAVHFQGDDFADDGSVSNATLRQRGGSSRAFPQKSFRIKLDSKENLWRNERRLQLNKNPLDKSRIRNKLSFDLMSELPYLPSLRTQFFNLWIDDGQGPVDYGLYTHAEYAGKEYLVNRDRNEDDNIYKIEFFAFSQSDLKNVQVDESGEPVDLNRFETSLEIERGEDHRKLVDMLTAMNDPARSFDSVLDQYFNRNNVLMWVTANLLLHQSDAITHNFYLYNPVGSDKFYFAPWDYDLTFSPENQLINSYDNKELEKRLYYGYARGIYSDFVSRYYKMPGIHEKILAAADELRNTYFTDSEITERVQRYDAAILPYLTRSPDVDFTPYNQYRTQNFASFVSGIHDDLRNSFDIPMPPTLLSPTTQGDKLVFAWKPAYDVTRRNVLSYDLQVSTSVAFEANTIVLSVEEIADAEDEVEYAHDSTALPSGKLYYRVTARGNLEPQRVWQVAANTLKIEGTTWFGVLTFDMP</sequence>
<feature type="compositionally biased region" description="Polar residues" evidence="1">
    <location>
        <begin position="212"/>
        <end position="221"/>
    </location>
</feature>
<feature type="chain" id="PRO_5016302666" evidence="2">
    <location>
        <begin position="33"/>
        <end position="772"/>
    </location>
</feature>
<feature type="signal peptide" evidence="2">
    <location>
        <begin position="1"/>
        <end position="32"/>
    </location>
</feature>
<dbReference type="PANTHER" id="PTHR40050">
    <property type="entry name" value="INNER SPORE COAT PROTEIN H"/>
    <property type="match status" value="1"/>
</dbReference>
<dbReference type="EMBL" id="CP018632">
    <property type="protein sequence ID" value="ASJ73949.1"/>
    <property type="molecule type" value="Genomic_DNA"/>
</dbReference>
<dbReference type="OrthoDB" id="6845000at2"/>
<dbReference type="AlphaFoldDB" id="A0A2Z2NRS7"/>
<evidence type="ECO:0000256" key="2">
    <source>
        <dbReference type="SAM" id="SignalP"/>
    </source>
</evidence>
<evidence type="ECO:0000259" key="3">
    <source>
        <dbReference type="PROSITE" id="PS50853"/>
    </source>
</evidence>
<keyword evidence="4" id="KW-0326">Glycosidase</keyword>
<dbReference type="InterPro" id="IPR036116">
    <property type="entry name" value="FN3_sf"/>
</dbReference>
<feature type="region of interest" description="Disordered" evidence="1">
    <location>
        <begin position="212"/>
        <end position="233"/>
    </location>
</feature>
<proteinExistence type="predicted"/>
<dbReference type="PANTHER" id="PTHR40050:SF1">
    <property type="entry name" value="INNER SPORE COAT PROTEIN H"/>
    <property type="match status" value="1"/>
</dbReference>
<dbReference type="Pfam" id="PF08757">
    <property type="entry name" value="CotH"/>
    <property type="match status" value="1"/>
</dbReference>
<dbReference type="SUPFAM" id="SSF49265">
    <property type="entry name" value="Fibronectin type III"/>
    <property type="match status" value="1"/>
</dbReference>
<dbReference type="GO" id="GO:0008843">
    <property type="term" value="F:endochitinase activity"/>
    <property type="evidence" value="ECO:0007669"/>
    <property type="project" value="UniProtKB-EC"/>
</dbReference>
<dbReference type="InterPro" id="IPR003961">
    <property type="entry name" value="FN3_dom"/>
</dbReference>
<dbReference type="Gene3D" id="2.60.40.10">
    <property type="entry name" value="Immunoglobulins"/>
    <property type="match status" value="3"/>
</dbReference>
<name>A0A2Z2NRS7_9GAMM</name>
<evidence type="ECO:0000313" key="4">
    <source>
        <dbReference type="EMBL" id="ASJ73949.1"/>
    </source>
</evidence>
<protein>
    <submittedName>
        <fullName evidence="4">Chitinase A1</fullName>
        <ecNumber evidence="4">3.2.1.14</ecNumber>
    </submittedName>
</protein>
<dbReference type="EC" id="3.2.1.14" evidence="4"/>
<dbReference type="InterPro" id="IPR014867">
    <property type="entry name" value="Spore_coat_CotH_CotH2/3/7"/>
</dbReference>
<evidence type="ECO:0000256" key="1">
    <source>
        <dbReference type="SAM" id="MobiDB-lite"/>
    </source>
</evidence>
<feature type="domain" description="Fibronectin type-III" evidence="3">
    <location>
        <begin position="140"/>
        <end position="224"/>
    </location>
</feature>
<dbReference type="RefSeq" id="WP_088919057.1">
    <property type="nucleotide sequence ID" value="NZ_CP018632.1"/>
</dbReference>
<reference evidence="4 5" key="1">
    <citation type="submission" date="2016-12" db="EMBL/GenBank/DDBJ databases">
        <authorList>
            <person name="Song W.-J."/>
            <person name="Kurnit D.M."/>
        </authorList>
    </citation>
    <scope>NUCLEOTIDE SEQUENCE [LARGE SCALE GENOMIC DNA]</scope>
    <source>
        <strain evidence="4 5">IMCC3135</strain>
    </source>
</reference>
<accession>A0A2Z2NRS7</accession>
<dbReference type="SMART" id="SM00060">
    <property type="entry name" value="FN3"/>
    <property type="match status" value="3"/>
</dbReference>
<keyword evidence="4" id="KW-0378">Hydrolase</keyword>
<dbReference type="PROSITE" id="PS50853">
    <property type="entry name" value="FN3"/>
    <property type="match status" value="1"/>
</dbReference>
<dbReference type="Proteomes" id="UP000250079">
    <property type="component" value="Chromosome"/>
</dbReference>